<feature type="domain" description="HTH LytTR-type" evidence="1">
    <location>
        <begin position="22"/>
        <end position="93"/>
    </location>
</feature>
<dbReference type="InterPro" id="IPR046947">
    <property type="entry name" value="LytR-like"/>
</dbReference>
<dbReference type="PROSITE" id="PS50930">
    <property type="entry name" value="HTH_LYTTR"/>
    <property type="match status" value="1"/>
</dbReference>
<dbReference type="Proteomes" id="UP000439550">
    <property type="component" value="Unassembled WGS sequence"/>
</dbReference>
<dbReference type="PANTHER" id="PTHR37299:SF1">
    <property type="entry name" value="STAGE 0 SPORULATION PROTEIN A HOMOLOG"/>
    <property type="match status" value="1"/>
</dbReference>
<dbReference type="AlphaFoldDB" id="A0A7X1Z9R7"/>
<dbReference type="EMBL" id="WITJ01000020">
    <property type="protein sequence ID" value="MQW40466.1"/>
    <property type="molecule type" value="Genomic_DNA"/>
</dbReference>
<name>A0A7X1Z9R7_9LACT</name>
<dbReference type="GO" id="GO:0003677">
    <property type="term" value="F:DNA binding"/>
    <property type="evidence" value="ECO:0007669"/>
    <property type="project" value="InterPro"/>
</dbReference>
<gene>
    <name evidence="2" type="ORF">GHI93_11105</name>
</gene>
<dbReference type="InterPro" id="IPR007492">
    <property type="entry name" value="LytTR_DNA-bd_dom"/>
</dbReference>
<proteinExistence type="predicted"/>
<comment type="caution">
    <text evidence="2">The sequence shown here is derived from an EMBL/GenBank/DDBJ whole genome shotgun (WGS) entry which is preliminary data.</text>
</comment>
<dbReference type="GO" id="GO:0000156">
    <property type="term" value="F:phosphorelay response regulator activity"/>
    <property type="evidence" value="ECO:0007669"/>
    <property type="project" value="InterPro"/>
</dbReference>
<reference evidence="2 3" key="1">
    <citation type="submission" date="2019-10" db="EMBL/GenBank/DDBJ databases">
        <authorList>
            <person name="Dong K."/>
        </authorList>
    </citation>
    <scope>NUCLEOTIDE SEQUENCE [LARGE SCALE GENOMIC DNA]</scope>
    <source>
        <strain evidence="2 3">DSM 28960</strain>
    </source>
</reference>
<dbReference type="RefSeq" id="WP_211368891.1">
    <property type="nucleotide sequence ID" value="NZ_WITJ01000020.1"/>
</dbReference>
<evidence type="ECO:0000259" key="1">
    <source>
        <dbReference type="PROSITE" id="PS50930"/>
    </source>
</evidence>
<accession>A0A7X1Z9R7</accession>
<organism evidence="2 3">
    <name type="scientific">Lactococcus hircilactis</name>
    <dbReference type="NCBI Taxonomy" id="1494462"/>
    <lineage>
        <taxon>Bacteria</taxon>
        <taxon>Bacillati</taxon>
        <taxon>Bacillota</taxon>
        <taxon>Bacilli</taxon>
        <taxon>Lactobacillales</taxon>
        <taxon>Streptococcaceae</taxon>
        <taxon>Lactococcus</taxon>
    </lineage>
</organism>
<evidence type="ECO:0000313" key="2">
    <source>
        <dbReference type="EMBL" id="MQW40466.1"/>
    </source>
</evidence>
<dbReference type="Gene3D" id="2.40.50.1020">
    <property type="entry name" value="LytTr DNA-binding domain"/>
    <property type="match status" value="1"/>
</dbReference>
<protein>
    <recommendedName>
        <fullName evidence="1">HTH LytTR-type domain-containing protein</fullName>
    </recommendedName>
</protein>
<dbReference type="PANTHER" id="PTHR37299">
    <property type="entry name" value="TRANSCRIPTIONAL REGULATOR-RELATED"/>
    <property type="match status" value="1"/>
</dbReference>
<sequence length="134" mass="15110">MIIHAKTTQEADLIAQKLTAQLSIVTPNGLFFLTLSEILCLMSQRNYVEIAMITGEHIQVRGTLKDFELRLGSDFVRISRSTIINFEHLQSLDTSLIHGIVAKVSGQNYTVSQSGYQALLTHLARKEREYAHHD</sequence>
<evidence type="ECO:0000313" key="3">
    <source>
        <dbReference type="Proteomes" id="UP000439550"/>
    </source>
</evidence>
<dbReference type="SMART" id="SM00850">
    <property type="entry name" value="LytTR"/>
    <property type="match status" value="1"/>
</dbReference>
<keyword evidence="3" id="KW-1185">Reference proteome</keyword>
<dbReference type="Pfam" id="PF04397">
    <property type="entry name" value="LytTR"/>
    <property type="match status" value="1"/>
</dbReference>